<dbReference type="GO" id="GO:0006269">
    <property type="term" value="P:DNA replication, synthesis of primer"/>
    <property type="evidence" value="ECO:0007669"/>
    <property type="project" value="UniProtKB-UniRule"/>
</dbReference>
<dbReference type="GO" id="GO:1990077">
    <property type="term" value="C:primosome complex"/>
    <property type="evidence" value="ECO:0007669"/>
    <property type="project" value="UniProtKB-UniRule"/>
</dbReference>
<sequence>MPINNNNTSSLVRMPPQNIEAEMSVLGSLMLDTDAVIRVADILKYDSFYRQNHKQIYSAMLELFEKREPIDILSVSAKLKEKKILESAGGTAYLTSLINSVPSASNVNHYAEIVRKKHVLRNLIEASQHLTDLSYKEDEDVEHILDEAERKIFGISKNALKQKFLNVKSALAEAWERIDRLHKSPDTLRGIPTGFKGLDNLLAGLQKSDLVILAARPSLGKTALALDIARNAAVKHKIPVGIFSLEMSTQQIIDRFLAAESGIDLWKIRTGRLSVERGEFDHISHALEKLSGAPIFIDDEASNNILQMRTMARRLQIEHGLGLLVVDYLQMIKPLNSFESMVQQITEISRSLKALARELDIPVLALSQLSRAVEQRHNSIPRLSDLRDSGSIEQDADVVAMIYREDRSRENSSRENQADIIIAKHRNGQLGKIPLYFNASKVSFSDLEREEIPDFEETFIE</sequence>
<comment type="function">
    <text evidence="12">The main replicative DNA helicase, it participates in initiation and elongation during chromosome replication. Travels ahead of the DNA replisome, separating dsDNA into templates for DNA synthesis. A processive ATP-dependent 5'-3' DNA helicase it has DNA-dependent ATPase activity.</text>
</comment>
<dbReference type="InterPro" id="IPR007693">
    <property type="entry name" value="DNA_helicase_DnaB-like_N"/>
</dbReference>
<evidence type="ECO:0000256" key="11">
    <source>
        <dbReference type="NCBIfam" id="TIGR00665"/>
    </source>
</evidence>
<dbReference type="NCBIfam" id="TIGR00665">
    <property type="entry name" value="DnaB"/>
    <property type="match status" value="1"/>
</dbReference>
<dbReference type="Proteomes" id="UP000178302">
    <property type="component" value="Unassembled WGS sequence"/>
</dbReference>
<evidence type="ECO:0000256" key="10">
    <source>
        <dbReference type="ARBA" id="ARBA00048954"/>
    </source>
</evidence>
<evidence type="ECO:0000313" key="14">
    <source>
        <dbReference type="EMBL" id="OHA12954.1"/>
    </source>
</evidence>
<protein>
    <recommendedName>
        <fullName evidence="11 12">Replicative DNA helicase</fullName>
        <ecNumber evidence="11 12">5.6.2.3</ecNumber>
    </recommendedName>
</protein>
<keyword evidence="8 12" id="KW-0238">DNA-binding</keyword>
<gene>
    <name evidence="14" type="ORF">A2909_01085</name>
</gene>
<organism evidence="14 15">
    <name type="scientific">Candidatus Tagabacteria bacterium RIFCSPLOWO2_01_FULL_39_11</name>
    <dbReference type="NCBI Taxonomy" id="1802295"/>
    <lineage>
        <taxon>Bacteria</taxon>
        <taxon>Candidatus Tagaibacteriota</taxon>
    </lineage>
</organism>
<keyword evidence="5 12" id="KW-0378">Hydrolase</keyword>
<evidence type="ECO:0000256" key="5">
    <source>
        <dbReference type="ARBA" id="ARBA00022801"/>
    </source>
</evidence>
<dbReference type="InterPro" id="IPR036185">
    <property type="entry name" value="DNA_heli_DnaB-like_N_sf"/>
</dbReference>
<feature type="domain" description="SF4 helicase" evidence="13">
    <location>
        <begin position="184"/>
        <end position="451"/>
    </location>
</feature>
<dbReference type="PROSITE" id="PS51199">
    <property type="entry name" value="SF4_HELICASE"/>
    <property type="match status" value="1"/>
</dbReference>
<evidence type="ECO:0000256" key="7">
    <source>
        <dbReference type="ARBA" id="ARBA00022840"/>
    </source>
</evidence>
<dbReference type="InterPro" id="IPR027417">
    <property type="entry name" value="P-loop_NTPase"/>
</dbReference>
<dbReference type="Pfam" id="PF00772">
    <property type="entry name" value="DnaB"/>
    <property type="match status" value="1"/>
</dbReference>
<dbReference type="GO" id="GO:0016887">
    <property type="term" value="F:ATP hydrolysis activity"/>
    <property type="evidence" value="ECO:0007669"/>
    <property type="project" value="RHEA"/>
</dbReference>
<evidence type="ECO:0000256" key="8">
    <source>
        <dbReference type="ARBA" id="ARBA00023125"/>
    </source>
</evidence>
<dbReference type="PANTHER" id="PTHR30153">
    <property type="entry name" value="REPLICATIVE DNA HELICASE DNAB"/>
    <property type="match status" value="1"/>
</dbReference>
<keyword evidence="9" id="KW-0413">Isomerase</keyword>
<dbReference type="Gene3D" id="3.40.50.300">
    <property type="entry name" value="P-loop containing nucleotide triphosphate hydrolases"/>
    <property type="match status" value="1"/>
</dbReference>
<dbReference type="Pfam" id="PF03796">
    <property type="entry name" value="DnaB_C"/>
    <property type="match status" value="1"/>
</dbReference>
<name>A0A1G2LN42_9BACT</name>
<dbReference type="CDD" id="cd00984">
    <property type="entry name" value="DnaB_C"/>
    <property type="match status" value="1"/>
</dbReference>
<dbReference type="GO" id="GO:0005829">
    <property type="term" value="C:cytosol"/>
    <property type="evidence" value="ECO:0007669"/>
    <property type="project" value="TreeGrafter"/>
</dbReference>
<dbReference type="InterPro" id="IPR007692">
    <property type="entry name" value="DNA_helicase_DnaB"/>
</dbReference>
<dbReference type="SMART" id="SM00382">
    <property type="entry name" value="AAA"/>
    <property type="match status" value="1"/>
</dbReference>
<dbReference type="Gene3D" id="1.10.860.10">
    <property type="entry name" value="DNAb Helicase, Chain A"/>
    <property type="match status" value="1"/>
</dbReference>
<proteinExistence type="inferred from homology"/>
<keyword evidence="6 12" id="KW-0347">Helicase</keyword>
<dbReference type="AlphaFoldDB" id="A0A1G2LN42"/>
<evidence type="ECO:0000256" key="9">
    <source>
        <dbReference type="ARBA" id="ARBA00023235"/>
    </source>
</evidence>
<comment type="catalytic activity">
    <reaction evidence="10 12">
        <text>ATP + H2O = ADP + phosphate + H(+)</text>
        <dbReference type="Rhea" id="RHEA:13065"/>
        <dbReference type="ChEBI" id="CHEBI:15377"/>
        <dbReference type="ChEBI" id="CHEBI:15378"/>
        <dbReference type="ChEBI" id="CHEBI:30616"/>
        <dbReference type="ChEBI" id="CHEBI:43474"/>
        <dbReference type="ChEBI" id="CHEBI:456216"/>
        <dbReference type="EC" id="5.6.2.3"/>
    </reaction>
</comment>
<evidence type="ECO:0000259" key="13">
    <source>
        <dbReference type="PROSITE" id="PS51199"/>
    </source>
</evidence>
<evidence type="ECO:0000256" key="1">
    <source>
        <dbReference type="ARBA" id="ARBA00008428"/>
    </source>
</evidence>
<evidence type="ECO:0000313" key="15">
    <source>
        <dbReference type="Proteomes" id="UP000178302"/>
    </source>
</evidence>
<dbReference type="EC" id="5.6.2.3" evidence="11 12"/>
<dbReference type="GO" id="GO:0003677">
    <property type="term" value="F:DNA binding"/>
    <property type="evidence" value="ECO:0007669"/>
    <property type="project" value="UniProtKB-UniRule"/>
</dbReference>
<dbReference type="InterPro" id="IPR016136">
    <property type="entry name" value="DNA_helicase_N/primase_C"/>
</dbReference>
<dbReference type="InterPro" id="IPR007694">
    <property type="entry name" value="DNA_helicase_DnaB-like_C"/>
</dbReference>
<dbReference type="InterPro" id="IPR003593">
    <property type="entry name" value="AAA+_ATPase"/>
</dbReference>
<evidence type="ECO:0000256" key="12">
    <source>
        <dbReference type="RuleBase" id="RU362085"/>
    </source>
</evidence>
<dbReference type="FunFam" id="1.10.860.10:FF:000001">
    <property type="entry name" value="Replicative DNA helicase"/>
    <property type="match status" value="1"/>
</dbReference>
<evidence type="ECO:0000256" key="4">
    <source>
        <dbReference type="ARBA" id="ARBA00022741"/>
    </source>
</evidence>
<keyword evidence="3 12" id="KW-0235">DNA replication</keyword>
<dbReference type="EMBL" id="MHQZ01000044">
    <property type="protein sequence ID" value="OHA12954.1"/>
    <property type="molecule type" value="Genomic_DNA"/>
</dbReference>
<comment type="caution">
    <text evidence="14">The sequence shown here is derived from an EMBL/GenBank/DDBJ whole genome shotgun (WGS) entry which is preliminary data.</text>
</comment>
<evidence type="ECO:0000256" key="3">
    <source>
        <dbReference type="ARBA" id="ARBA00022705"/>
    </source>
</evidence>
<keyword evidence="4 12" id="KW-0547">Nucleotide-binding</keyword>
<dbReference type="GO" id="GO:0043139">
    <property type="term" value="F:5'-3' DNA helicase activity"/>
    <property type="evidence" value="ECO:0007669"/>
    <property type="project" value="UniProtKB-EC"/>
</dbReference>
<comment type="similarity">
    <text evidence="1 12">Belongs to the helicase family. DnaB subfamily.</text>
</comment>
<reference evidence="14 15" key="1">
    <citation type="journal article" date="2016" name="Nat. Commun.">
        <title>Thousands of microbial genomes shed light on interconnected biogeochemical processes in an aquifer system.</title>
        <authorList>
            <person name="Anantharaman K."/>
            <person name="Brown C.T."/>
            <person name="Hug L.A."/>
            <person name="Sharon I."/>
            <person name="Castelle C.J."/>
            <person name="Probst A.J."/>
            <person name="Thomas B.C."/>
            <person name="Singh A."/>
            <person name="Wilkins M.J."/>
            <person name="Karaoz U."/>
            <person name="Brodie E.L."/>
            <person name="Williams K.H."/>
            <person name="Hubbard S.S."/>
            <person name="Banfield J.F."/>
        </authorList>
    </citation>
    <scope>NUCLEOTIDE SEQUENCE [LARGE SCALE GENOMIC DNA]</scope>
</reference>
<keyword evidence="2 12" id="KW-0639">Primosome</keyword>
<dbReference type="SUPFAM" id="SSF52540">
    <property type="entry name" value="P-loop containing nucleoside triphosphate hydrolases"/>
    <property type="match status" value="1"/>
</dbReference>
<accession>A0A1G2LN42</accession>
<evidence type="ECO:0000256" key="6">
    <source>
        <dbReference type="ARBA" id="ARBA00022806"/>
    </source>
</evidence>
<dbReference type="SUPFAM" id="SSF48024">
    <property type="entry name" value="N-terminal domain of DnaB helicase"/>
    <property type="match status" value="1"/>
</dbReference>
<dbReference type="GO" id="GO:0005524">
    <property type="term" value="F:ATP binding"/>
    <property type="evidence" value="ECO:0007669"/>
    <property type="project" value="UniProtKB-UniRule"/>
</dbReference>
<evidence type="ECO:0000256" key="2">
    <source>
        <dbReference type="ARBA" id="ARBA00022515"/>
    </source>
</evidence>
<keyword evidence="7 12" id="KW-0067">ATP-binding</keyword>
<dbReference type="PANTHER" id="PTHR30153:SF2">
    <property type="entry name" value="REPLICATIVE DNA HELICASE"/>
    <property type="match status" value="1"/>
</dbReference>